<sequence length="26" mass="2815">MPSPTIMMYLLCLGTTTFSSYTPAST</sequence>
<protein>
    <submittedName>
        <fullName evidence="1">Uncharacterized protein</fullName>
    </submittedName>
</protein>
<evidence type="ECO:0000313" key="1">
    <source>
        <dbReference type="EMBL" id="JAD73901.1"/>
    </source>
</evidence>
<dbReference type="AlphaFoldDB" id="A0A0A9CE84"/>
<reference evidence="1" key="1">
    <citation type="submission" date="2014-09" db="EMBL/GenBank/DDBJ databases">
        <authorList>
            <person name="Magalhaes I.L.F."/>
            <person name="Oliveira U."/>
            <person name="Santos F.R."/>
            <person name="Vidigal T.H.D.A."/>
            <person name="Brescovit A.D."/>
            <person name="Santos A.J."/>
        </authorList>
    </citation>
    <scope>NUCLEOTIDE SEQUENCE</scope>
    <source>
        <tissue evidence="1">Shoot tissue taken approximately 20 cm above the soil surface</tissue>
    </source>
</reference>
<organism evidence="1">
    <name type="scientific">Arundo donax</name>
    <name type="common">Giant reed</name>
    <name type="synonym">Donax arundinaceus</name>
    <dbReference type="NCBI Taxonomy" id="35708"/>
    <lineage>
        <taxon>Eukaryota</taxon>
        <taxon>Viridiplantae</taxon>
        <taxon>Streptophyta</taxon>
        <taxon>Embryophyta</taxon>
        <taxon>Tracheophyta</taxon>
        <taxon>Spermatophyta</taxon>
        <taxon>Magnoliopsida</taxon>
        <taxon>Liliopsida</taxon>
        <taxon>Poales</taxon>
        <taxon>Poaceae</taxon>
        <taxon>PACMAD clade</taxon>
        <taxon>Arundinoideae</taxon>
        <taxon>Arundineae</taxon>
        <taxon>Arundo</taxon>
    </lineage>
</organism>
<name>A0A0A9CE84_ARUDO</name>
<proteinExistence type="predicted"/>
<accession>A0A0A9CE84</accession>
<reference evidence="1" key="2">
    <citation type="journal article" date="2015" name="Data Brief">
        <title>Shoot transcriptome of the giant reed, Arundo donax.</title>
        <authorList>
            <person name="Barrero R.A."/>
            <person name="Guerrero F.D."/>
            <person name="Moolhuijzen P."/>
            <person name="Goolsby J.A."/>
            <person name="Tidwell J."/>
            <person name="Bellgard S.E."/>
            <person name="Bellgard M.I."/>
        </authorList>
    </citation>
    <scope>NUCLEOTIDE SEQUENCE</scope>
    <source>
        <tissue evidence="1">Shoot tissue taken approximately 20 cm above the soil surface</tissue>
    </source>
</reference>
<dbReference type="EMBL" id="GBRH01223994">
    <property type="protein sequence ID" value="JAD73901.1"/>
    <property type="molecule type" value="Transcribed_RNA"/>
</dbReference>